<keyword evidence="5" id="KW-0808">Transferase</keyword>
<dbReference type="Pfam" id="PF08241">
    <property type="entry name" value="Methyltransf_11"/>
    <property type="match status" value="1"/>
</dbReference>
<dbReference type="EC" id="2.1.1.197" evidence="3"/>
<dbReference type="EMBL" id="AMCI01005388">
    <property type="protein sequence ID" value="EJW96227.1"/>
    <property type="molecule type" value="Genomic_DNA"/>
</dbReference>
<dbReference type="Gene3D" id="3.40.50.150">
    <property type="entry name" value="Vaccinia Virus protein VP39"/>
    <property type="match status" value="1"/>
</dbReference>
<feature type="domain" description="Methyltransferase type 11" evidence="9">
    <location>
        <begin position="109"/>
        <end position="231"/>
    </location>
</feature>
<dbReference type="InterPro" id="IPR011814">
    <property type="entry name" value="BioC"/>
</dbReference>
<feature type="compositionally biased region" description="Basic and acidic residues" evidence="8">
    <location>
        <begin position="332"/>
        <end position="342"/>
    </location>
</feature>
<keyword evidence="4" id="KW-0489">Methyltransferase</keyword>
<gene>
    <name evidence="10" type="ORF">EVA_15653</name>
</gene>
<evidence type="ECO:0000259" key="9">
    <source>
        <dbReference type="Pfam" id="PF08241"/>
    </source>
</evidence>
<dbReference type="InterPro" id="IPR029063">
    <property type="entry name" value="SAM-dependent_MTases_sf"/>
</dbReference>
<proteinExistence type="inferred from homology"/>
<organism evidence="10">
    <name type="scientific">gut metagenome</name>
    <dbReference type="NCBI Taxonomy" id="749906"/>
    <lineage>
        <taxon>unclassified sequences</taxon>
        <taxon>metagenomes</taxon>
        <taxon>organismal metagenomes</taxon>
    </lineage>
</organism>
<name>J9G340_9ZZZZ</name>
<protein>
    <recommendedName>
        <fullName evidence="3">malonyl-[acyl-carrier protein] O-methyltransferase</fullName>
        <ecNumber evidence="3">2.1.1.197</ecNumber>
    </recommendedName>
</protein>
<evidence type="ECO:0000256" key="1">
    <source>
        <dbReference type="ARBA" id="ARBA00000852"/>
    </source>
</evidence>
<comment type="catalytic activity">
    <reaction evidence="1">
        <text>malonyl-[ACP] + S-adenosyl-L-methionine = malonyl-[ACP] methyl ester + S-adenosyl-L-homocysteine</text>
        <dbReference type="Rhea" id="RHEA:17105"/>
        <dbReference type="Rhea" id="RHEA-COMP:9623"/>
        <dbReference type="Rhea" id="RHEA-COMP:9954"/>
        <dbReference type="ChEBI" id="CHEBI:57856"/>
        <dbReference type="ChEBI" id="CHEBI:59789"/>
        <dbReference type="ChEBI" id="CHEBI:78449"/>
        <dbReference type="ChEBI" id="CHEBI:78845"/>
        <dbReference type="EC" id="2.1.1.197"/>
    </reaction>
</comment>
<dbReference type="GO" id="GO:0010340">
    <property type="term" value="F:carboxyl-O-methyltransferase activity"/>
    <property type="evidence" value="ECO:0007669"/>
    <property type="project" value="InterPro"/>
</dbReference>
<dbReference type="PANTHER" id="PTHR13090:SF1">
    <property type="entry name" value="ARGININE-HYDROXYLASE NDUFAF5, MITOCHONDRIAL"/>
    <property type="match status" value="1"/>
</dbReference>
<dbReference type="SUPFAM" id="SSF53335">
    <property type="entry name" value="S-adenosyl-L-methionine-dependent methyltransferases"/>
    <property type="match status" value="1"/>
</dbReference>
<feature type="region of interest" description="Disordered" evidence="8">
    <location>
        <begin position="326"/>
        <end position="358"/>
    </location>
</feature>
<dbReference type="InterPro" id="IPR013216">
    <property type="entry name" value="Methyltransf_11"/>
</dbReference>
<dbReference type="AlphaFoldDB" id="J9G340"/>
<accession>J9G340</accession>
<evidence type="ECO:0000256" key="7">
    <source>
        <dbReference type="ARBA" id="ARBA00022756"/>
    </source>
</evidence>
<keyword evidence="7" id="KW-0093">Biotin biosynthesis</keyword>
<comment type="pathway">
    <text evidence="2">Cofactor biosynthesis; biotin biosynthesis.</text>
</comment>
<dbReference type="CDD" id="cd02440">
    <property type="entry name" value="AdoMet_MTases"/>
    <property type="match status" value="1"/>
</dbReference>
<evidence type="ECO:0000256" key="6">
    <source>
        <dbReference type="ARBA" id="ARBA00022691"/>
    </source>
</evidence>
<sequence>MKSSIVRNCSPLVAEESSLGGKHPFLVGKETASSSLKRASLKRTSSSSKEATRQVSAETLIDKTLVNHRFSRVVESYHREAVAQRQIAERLVELLQREVGEVPVHPHLLEIGCGTGFLTRPLVACLQPGCLVLNDLCTEMSRCYDDWLSGSSGSLSQSGSLDSPSQSGSSGSLSQWVPGEVHFLAGDAETLLFPGGQDLIVSCSVLQWFTAPETFFSRCARLLKPDGYLAFSTFGGDNLKEVTALTGAGLTYRSLEEWKTLLAPHFEVVYAGEEHLTLTFDTPLEVLYHLKHTGVTAIRREAWTPGDLRRFCSRYTEAFGIPGDIASGGRAASERPASERSSLENPVSSANHAASGRPSGVPLTYHPLYILAKPRCTD</sequence>
<keyword evidence="6" id="KW-0949">S-adenosyl-L-methionine</keyword>
<dbReference type="UniPathway" id="UPA00078"/>
<dbReference type="NCBIfam" id="TIGR02072">
    <property type="entry name" value="BioC"/>
    <property type="match status" value="1"/>
</dbReference>
<dbReference type="GO" id="GO:0008757">
    <property type="term" value="F:S-adenosylmethionine-dependent methyltransferase activity"/>
    <property type="evidence" value="ECO:0007669"/>
    <property type="project" value="InterPro"/>
</dbReference>
<dbReference type="PANTHER" id="PTHR13090">
    <property type="entry name" value="ARGININE-HYDROXYLASE NDUFAF5, MITOCHONDRIAL"/>
    <property type="match status" value="1"/>
</dbReference>
<evidence type="ECO:0000313" key="10">
    <source>
        <dbReference type="EMBL" id="EJW96227.1"/>
    </source>
</evidence>
<evidence type="ECO:0000256" key="4">
    <source>
        <dbReference type="ARBA" id="ARBA00022603"/>
    </source>
</evidence>
<dbReference type="HAMAP" id="MF_00835">
    <property type="entry name" value="BioC"/>
    <property type="match status" value="1"/>
</dbReference>
<evidence type="ECO:0000256" key="2">
    <source>
        <dbReference type="ARBA" id="ARBA00004746"/>
    </source>
</evidence>
<evidence type="ECO:0000256" key="5">
    <source>
        <dbReference type="ARBA" id="ARBA00022679"/>
    </source>
</evidence>
<evidence type="ECO:0000256" key="8">
    <source>
        <dbReference type="SAM" id="MobiDB-lite"/>
    </source>
</evidence>
<dbReference type="InterPro" id="IPR050602">
    <property type="entry name" value="Malonyl-ACP_OMT"/>
</dbReference>
<evidence type="ECO:0000256" key="3">
    <source>
        <dbReference type="ARBA" id="ARBA00012327"/>
    </source>
</evidence>
<dbReference type="GO" id="GO:0102130">
    <property type="term" value="F:malonyl-CoA methyltransferase activity"/>
    <property type="evidence" value="ECO:0007669"/>
    <property type="project" value="UniProtKB-EC"/>
</dbReference>
<dbReference type="GO" id="GO:0009102">
    <property type="term" value="P:biotin biosynthetic process"/>
    <property type="evidence" value="ECO:0007669"/>
    <property type="project" value="UniProtKB-UniPathway"/>
</dbReference>
<reference evidence="10" key="1">
    <citation type="journal article" date="2012" name="PLoS ONE">
        <title>Gene sets for utilization of primary and secondary nutrition supplies in the distal gut of endangered iberian lynx.</title>
        <authorList>
            <person name="Alcaide M."/>
            <person name="Messina E."/>
            <person name="Richter M."/>
            <person name="Bargiela R."/>
            <person name="Peplies J."/>
            <person name="Huws S.A."/>
            <person name="Newbold C.J."/>
            <person name="Golyshin P.N."/>
            <person name="Simon M.A."/>
            <person name="Lopez G."/>
            <person name="Yakimov M.M."/>
            <person name="Ferrer M."/>
        </authorList>
    </citation>
    <scope>NUCLEOTIDE SEQUENCE</scope>
</reference>
<dbReference type="GO" id="GO:0032259">
    <property type="term" value="P:methylation"/>
    <property type="evidence" value="ECO:0007669"/>
    <property type="project" value="UniProtKB-KW"/>
</dbReference>
<comment type="caution">
    <text evidence="10">The sequence shown here is derived from an EMBL/GenBank/DDBJ whole genome shotgun (WGS) entry which is preliminary data.</text>
</comment>